<dbReference type="InterPro" id="IPR007078">
    <property type="entry name" value="Haem_export_protD_CcmD"/>
</dbReference>
<keyword evidence="9 12" id="KW-0201">Cytochrome c-type biogenesis</keyword>
<keyword evidence="7 12" id="KW-0997">Cell inner membrane</keyword>
<evidence type="ECO:0000313" key="14">
    <source>
        <dbReference type="EMBL" id="GAK44253.1"/>
    </source>
</evidence>
<name>A0A081B885_9HYPH</name>
<dbReference type="AlphaFoldDB" id="A0A081B885"/>
<keyword evidence="10 12" id="KW-1133">Transmembrane helix</keyword>
<keyword evidence="5 12" id="KW-0813">Transport</keyword>
<keyword evidence="8 12" id="KW-0812">Transmembrane</keyword>
<evidence type="ECO:0000256" key="3">
    <source>
        <dbReference type="ARBA" id="ARBA00008741"/>
    </source>
</evidence>
<dbReference type="Pfam" id="PF04995">
    <property type="entry name" value="CcmD"/>
    <property type="match status" value="1"/>
</dbReference>
<accession>A0A081B885</accession>
<evidence type="ECO:0000256" key="8">
    <source>
        <dbReference type="ARBA" id="ARBA00022692"/>
    </source>
</evidence>
<protein>
    <recommendedName>
        <fullName evidence="4 12">Heme exporter protein D</fullName>
    </recommendedName>
</protein>
<evidence type="ECO:0000256" key="5">
    <source>
        <dbReference type="ARBA" id="ARBA00022448"/>
    </source>
</evidence>
<dbReference type="RefSeq" id="WP_081875372.1">
    <property type="nucleotide sequence ID" value="NZ_BBIO01000003.1"/>
</dbReference>
<dbReference type="EMBL" id="BBIO01000003">
    <property type="protein sequence ID" value="GAK44253.1"/>
    <property type="molecule type" value="Genomic_DNA"/>
</dbReference>
<evidence type="ECO:0000256" key="9">
    <source>
        <dbReference type="ARBA" id="ARBA00022748"/>
    </source>
</evidence>
<evidence type="ECO:0000256" key="1">
    <source>
        <dbReference type="ARBA" id="ARBA00002442"/>
    </source>
</evidence>
<sequence>MAEFFHMGGYAPFIWPSFALWALVMTGLALWGLADKRRQMAKAKELEEKLGGRRRVSGSMAPGPGAANSGETGGR</sequence>
<proteinExistence type="inferred from homology"/>
<comment type="similarity">
    <text evidence="3 12">Belongs to the CcmD/CycX/HelD family.</text>
</comment>
<comment type="subcellular location">
    <subcellularLocation>
        <location evidence="2 12">Cell inner membrane</location>
        <topology evidence="2 12">Single-pass membrane protein</topology>
    </subcellularLocation>
</comment>
<evidence type="ECO:0000256" key="2">
    <source>
        <dbReference type="ARBA" id="ARBA00004377"/>
    </source>
</evidence>
<feature type="transmembrane region" description="Helical" evidence="12">
    <location>
        <begin position="13"/>
        <end position="34"/>
    </location>
</feature>
<evidence type="ECO:0000256" key="11">
    <source>
        <dbReference type="ARBA" id="ARBA00023136"/>
    </source>
</evidence>
<comment type="caution">
    <text evidence="14">The sequence shown here is derived from an EMBL/GenBank/DDBJ whole genome shotgun (WGS) entry which is preliminary data.</text>
</comment>
<comment type="function">
    <text evidence="1 12">Required for the export of heme to the periplasm for the biogenesis of c-type cytochromes.</text>
</comment>
<feature type="region of interest" description="Disordered" evidence="13">
    <location>
        <begin position="46"/>
        <end position="75"/>
    </location>
</feature>
<evidence type="ECO:0000256" key="10">
    <source>
        <dbReference type="ARBA" id="ARBA00022989"/>
    </source>
</evidence>
<reference evidence="14 15" key="1">
    <citation type="submission" date="2014-07" db="EMBL/GenBank/DDBJ databases">
        <title>Tepidicaulis marinum gen. nov., sp. nov., a novel marine bacterium denitrifying nitrate to nitrous oxide strictly under microaerobic conditions.</title>
        <authorList>
            <person name="Takeuchi M."/>
            <person name="Yamagishi T."/>
            <person name="Kamagata Y."/>
            <person name="Oshima K."/>
            <person name="Hattori M."/>
            <person name="Katayama T."/>
            <person name="Hanada S."/>
            <person name="Tamaki H."/>
            <person name="Marumo K."/>
            <person name="Maeda H."/>
            <person name="Nedachi M."/>
            <person name="Iwasaki W."/>
            <person name="Suwa Y."/>
            <person name="Sakata S."/>
        </authorList>
    </citation>
    <scope>NUCLEOTIDE SEQUENCE [LARGE SCALE GENOMIC DNA]</scope>
    <source>
        <strain evidence="14 15">MA2</strain>
    </source>
</reference>
<dbReference type="NCBIfam" id="TIGR03141">
    <property type="entry name" value="cytochro_ccmD"/>
    <property type="match status" value="1"/>
</dbReference>
<organism evidence="14 15">
    <name type="scientific">Tepidicaulis marinus</name>
    <dbReference type="NCBI Taxonomy" id="1333998"/>
    <lineage>
        <taxon>Bacteria</taxon>
        <taxon>Pseudomonadati</taxon>
        <taxon>Pseudomonadota</taxon>
        <taxon>Alphaproteobacteria</taxon>
        <taxon>Hyphomicrobiales</taxon>
        <taxon>Parvibaculaceae</taxon>
        <taxon>Tepidicaulis</taxon>
    </lineage>
</organism>
<evidence type="ECO:0000313" key="15">
    <source>
        <dbReference type="Proteomes" id="UP000028702"/>
    </source>
</evidence>
<dbReference type="GO" id="GO:0015886">
    <property type="term" value="P:heme transport"/>
    <property type="evidence" value="ECO:0007669"/>
    <property type="project" value="InterPro"/>
</dbReference>
<dbReference type="GO" id="GO:0005886">
    <property type="term" value="C:plasma membrane"/>
    <property type="evidence" value="ECO:0007669"/>
    <property type="project" value="UniProtKB-SubCell"/>
</dbReference>
<dbReference type="Proteomes" id="UP000028702">
    <property type="component" value="Unassembled WGS sequence"/>
</dbReference>
<evidence type="ECO:0000256" key="4">
    <source>
        <dbReference type="ARBA" id="ARBA00016461"/>
    </source>
</evidence>
<evidence type="ECO:0000256" key="12">
    <source>
        <dbReference type="RuleBase" id="RU363101"/>
    </source>
</evidence>
<dbReference type="GO" id="GO:0017004">
    <property type="term" value="P:cytochrome complex assembly"/>
    <property type="evidence" value="ECO:0007669"/>
    <property type="project" value="UniProtKB-KW"/>
</dbReference>
<dbReference type="STRING" id="1333998.M2A_0752"/>
<keyword evidence="6 12" id="KW-1003">Cell membrane</keyword>
<keyword evidence="11 12" id="KW-0472">Membrane</keyword>
<evidence type="ECO:0000256" key="6">
    <source>
        <dbReference type="ARBA" id="ARBA00022475"/>
    </source>
</evidence>
<evidence type="ECO:0000256" key="7">
    <source>
        <dbReference type="ARBA" id="ARBA00022519"/>
    </source>
</evidence>
<evidence type="ECO:0000256" key="13">
    <source>
        <dbReference type="SAM" id="MobiDB-lite"/>
    </source>
</evidence>
<keyword evidence="15" id="KW-1185">Reference proteome</keyword>
<gene>
    <name evidence="14" type="ORF">M2A_0752</name>
</gene>